<gene>
    <name evidence="7" type="ORF">QE152_g4248</name>
</gene>
<dbReference type="Pfam" id="PF00093">
    <property type="entry name" value="VWC"/>
    <property type="match status" value="3"/>
</dbReference>
<comment type="caution">
    <text evidence="7">The sequence shown here is derived from an EMBL/GenBank/DDBJ whole genome shotgun (WGS) entry which is preliminary data.</text>
</comment>
<dbReference type="EMBL" id="JASPKY010000020">
    <property type="protein sequence ID" value="KAK9752483.1"/>
    <property type="molecule type" value="Genomic_DNA"/>
</dbReference>
<keyword evidence="2" id="KW-0964">Secreted</keyword>
<dbReference type="SMART" id="SM00214">
    <property type="entry name" value="VWC"/>
    <property type="match status" value="5"/>
</dbReference>
<evidence type="ECO:0000256" key="2">
    <source>
        <dbReference type="ARBA" id="ARBA00022525"/>
    </source>
</evidence>
<dbReference type="PROSITE" id="PS51233">
    <property type="entry name" value="VWFD"/>
    <property type="match status" value="1"/>
</dbReference>
<dbReference type="SMART" id="SM00832">
    <property type="entry name" value="C8"/>
    <property type="match status" value="1"/>
</dbReference>
<dbReference type="InterPro" id="IPR052424">
    <property type="entry name" value="Kielin_Chordin-BMP_Reg"/>
</dbReference>
<dbReference type="Proteomes" id="UP001458880">
    <property type="component" value="Unassembled WGS sequence"/>
</dbReference>
<evidence type="ECO:0000313" key="7">
    <source>
        <dbReference type="EMBL" id="KAK9752483.1"/>
    </source>
</evidence>
<dbReference type="GO" id="GO:0030513">
    <property type="term" value="P:positive regulation of BMP signaling pathway"/>
    <property type="evidence" value="ECO:0007669"/>
    <property type="project" value="TreeGrafter"/>
</dbReference>
<keyword evidence="4" id="KW-0677">Repeat</keyword>
<feature type="domain" description="VWFD" evidence="6">
    <location>
        <begin position="545"/>
        <end position="619"/>
    </location>
</feature>
<accession>A0AAW1N3E1</accession>
<dbReference type="PROSITE" id="PS50184">
    <property type="entry name" value="VWFC_2"/>
    <property type="match status" value="3"/>
</dbReference>
<dbReference type="PROSITE" id="PS01208">
    <property type="entry name" value="VWFC_1"/>
    <property type="match status" value="1"/>
</dbReference>
<sequence>MDKNVIEVKWIYRIKSDGKYKARVVAKGFQQAYEENEEIYSPVAKINTLMYGLRESPRDCTRSMKMVYDTNFKNTMEAFVDADWAADTMDRKSTTGILIFIFGNAVLWKSRKQKIVSRASTHAEYYALAECVSEILPIRGILNELNVELNTAVKIYEDNSGAISLAKNVGRIQECTNEGQPYEVNHIDRGKCYSCKCKHGFVECQHSCPSVEGCYFVEVKDNNCCSTCKGCMYKGVYHSSYTEWVDPEDPCKILRCQASLITETRMKCHTPCSNSLAPRKGQCCRTCPECKLHGHVPSNNREIMSADPCLKCTCGPGGMTCSKIACQVLNCLPDKIKYIEGECCPKCVGNNTRYGVNNHCVFTNRLIKEGSHFNYDKCTRCVCRNETSICHRETCPVLQCSLKHQRLVGNGCCKECDESPPELKQQCSYNGHDYEEGETKQIDPCIECKCSKGIIICSKTRCNDSSCPSGSTPVIKEGECCPTCVETSATCTVFGDLHYKTFDGLMYNSRGFGKYQMVADCSKHTFSVRVANVYRTKKIQKIDTNMLQIHLPNGVEITWNGRTFLEVTVPPKFKKKLCGLCGNFNLNIRDDFKMRNGSVVNEANVMKFINSWCVGKNCWKKIAHVKPCGRPRNRSIKKNCDYINDLFGLCPFSKKYHKACMMDMCDCPSGKCYCESLMAYAQQCKRARVNIGDWQSKSMCMANRIKSEHNGKSRGTSLRVEQLWQQINSSIRINKLNPSRSPPPTLPIS</sequence>
<evidence type="ECO:0000256" key="4">
    <source>
        <dbReference type="ARBA" id="ARBA00022737"/>
    </source>
</evidence>
<dbReference type="PANTHER" id="PTHR46698">
    <property type="entry name" value="CROSSVEINLESS 2"/>
    <property type="match status" value="1"/>
</dbReference>
<keyword evidence="8" id="KW-1185">Reference proteome</keyword>
<evidence type="ECO:0000259" key="6">
    <source>
        <dbReference type="PROSITE" id="PS51233"/>
    </source>
</evidence>
<feature type="domain" description="VWFC" evidence="5">
    <location>
        <begin position="288"/>
        <end position="348"/>
    </location>
</feature>
<dbReference type="Pfam" id="PF00094">
    <property type="entry name" value="VWD"/>
    <property type="match status" value="2"/>
</dbReference>
<evidence type="ECO:0000259" key="5">
    <source>
        <dbReference type="PROSITE" id="PS50184"/>
    </source>
</evidence>
<evidence type="ECO:0000313" key="8">
    <source>
        <dbReference type="Proteomes" id="UP001458880"/>
    </source>
</evidence>
<dbReference type="SUPFAM" id="SSF57603">
    <property type="entry name" value="FnI-like domain"/>
    <property type="match status" value="4"/>
</dbReference>
<dbReference type="InterPro" id="IPR001007">
    <property type="entry name" value="VWF_dom"/>
</dbReference>
<name>A0AAW1N3E1_POPJA</name>
<keyword evidence="3" id="KW-0732">Signal</keyword>
<feature type="domain" description="VWFC" evidence="5">
    <location>
        <begin position="358"/>
        <end position="417"/>
    </location>
</feature>
<protein>
    <submittedName>
        <fullName evidence="7">von Willebrand factor type D domain</fullName>
    </submittedName>
</protein>
<dbReference type="InterPro" id="IPR001846">
    <property type="entry name" value="VWF_type-D"/>
</dbReference>
<reference evidence="7 8" key="1">
    <citation type="journal article" date="2024" name="BMC Genomics">
        <title>De novo assembly and annotation of Popillia japonica's genome with initial clues to its potential as an invasive pest.</title>
        <authorList>
            <person name="Cucini C."/>
            <person name="Boschi S."/>
            <person name="Funari R."/>
            <person name="Cardaioli E."/>
            <person name="Iannotti N."/>
            <person name="Marturano G."/>
            <person name="Paoli F."/>
            <person name="Bruttini M."/>
            <person name="Carapelli A."/>
            <person name="Frati F."/>
            <person name="Nardi F."/>
        </authorList>
    </citation>
    <scope>NUCLEOTIDE SEQUENCE [LARGE SCALE GENOMIC DNA]</scope>
    <source>
        <strain evidence="7">DMR45628</strain>
    </source>
</reference>
<dbReference type="AlphaFoldDB" id="A0AAW1N3E1"/>
<proteinExistence type="predicted"/>
<evidence type="ECO:0000256" key="3">
    <source>
        <dbReference type="ARBA" id="ARBA00022729"/>
    </source>
</evidence>
<dbReference type="GO" id="GO:0036122">
    <property type="term" value="F:BMP binding"/>
    <property type="evidence" value="ECO:0007669"/>
    <property type="project" value="TreeGrafter"/>
</dbReference>
<dbReference type="GO" id="GO:0005576">
    <property type="term" value="C:extracellular region"/>
    <property type="evidence" value="ECO:0007669"/>
    <property type="project" value="UniProtKB-SubCell"/>
</dbReference>
<dbReference type="PANTHER" id="PTHR46698:SF4">
    <property type="entry name" value="CROSSVEINLESS 2"/>
    <property type="match status" value="1"/>
</dbReference>
<dbReference type="SMART" id="SM00216">
    <property type="entry name" value="VWD"/>
    <property type="match status" value="1"/>
</dbReference>
<organism evidence="7 8">
    <name type="scientific">Popillia japonica</name>
    <name type="common">Japanese beetle</name>
    <dbReference type="NCBI Taxonomy" id="7064"/>
    <lineage>
        <taxon>Eukaryota</taxon>
        <taxon>Metazoa</taxon>
        <taxon>Ecdysozoa</taxon>
        <taxon>Arthropoda</taxon>
        <taxon>Hexapoda</taxon>
        <taxon>Insecta</taxon>
        <taxon>Pterygota</taxon>
        <taxon>Neoptera</taxon>
        <taxon>Endopterygota</taxon>
        <taxon>Coleoptera</taxon>
        <taxon>Polyphaga</taxon>
        <taxon>Scarabaeiformia</taxon>
        <taxon>Scarabaeidae</taxon>
        <taxon>Rutelinae</taxon>
        <taxon>Popillia</taxon>
    </lineage>
</organism>
<dbReference type="CDD" id="cd09272">
    <property type="entry name" value="RNase_HI_RT_Ty1"/>
    <property type="match status" value="1"/>
</dbReference>
<feature type="domain" description="VWFC" evidence="5">
    <location>
        <begin position="425"/>
        <end position="485"/>
    </location>
</feature>
<evidence type="ECO:0000256" key="1">
    <source>
        <dbReference type="ARBA" id="ARBA00004613"/>
    </source>
</evidence>
<comment type="subcellular location">
    <subcellularLocation>
        <location evidence="1">Secreted</location>
    </subcellularLocation>
</comment>
<dbReference type="InterPro" id="IPR014853">
    <property type="entry name" value="VWF/SSPO/ZAN-like_Cys-rich_dom"/>
</dbReference>
<dbReference type="Gene3D" id="6.20.200.20">
    <property type="match status" value="4"/>
</dbReference>